<proteinExistence type="predicted"/>
<comment type="caution">
    <text evidence="1">The sequence shown here is derived from an EMBL/GenBank/DDBJ whole genome shotgun (WGS) entry which is preliminary data.</text>
</comment>
<name>A0A2X0IQ73_9ACTN</name>
<dbReference type="EMBL" id="QKYN01000008">
    <property type="protein sequence ID" value="RAG87344.1"/>
    <property type="molecule type" value="Genomic_DNA"/>
</dbReference>
<keyword evidence="2" id="KW-1185">Reference proteome</keyword>
<dbReference type="RefSeq" id="WP_111498956.1">
    <property type="nucleotide sequence ID" value="NZ_QKYN01000008.1"/>
</dbReference>
<evidence type="ECO:0008006" key="3">
    <source>
        <dbReference type="Google" id="ProtNLM"/>
    </source>
</evidence>
<protein>
    <recommendedName>
        <fullName evidence="3">NifU family protein</fullName>
    </recommendedName>
</protein>
<gene>
    <name evidence="1" type="ORF">DN069_02165</name>
</gene>
<evidence type="ECO:0000313" key="2">
    <source>
        <dbReference type="Proteomes" id="UP000248889"/>
    </source>
</evidence>
<dbReference type="Proteomes" id="UP000248889">
    <property type="component" value="Unassembled WGS sequence"/>
</dbReference>
<organism evidence="1 2">
    <name type="scientific">Streptacidiphilus pinicola</name>
    <dbReference type="NCBI Taxonomy" id="2219663"/>
    <lineage>
        <taxon>Bacteria</taxon>
        <taxon>Bacillati</taxon>
        <taxon>Actinomycetota</taxon>
        <taxon>Actinomycetes</taxon>
        <taxon>Kitasatosporales</taxon>
        <taxon>Streptomycetaceae</taxon>
        <taxon>Streptacidiphilus</taxon>
    </lineage>
</organism>
<dbReference type="AlphaFoldDB" id="A0A2X0IQ73"/>
<dbReference type="OrthoDB" id="9798220at2"/>
<evidence type="ECO:0000313" key="1">
    <source>
        <dbReference type="EMBL" id="RAG87344.1"/>
    </source>
</evidence>
<sequence>MTATPASPQQTAARVEELLDRLAAQDPAAAATAEELVRALMEFYGAGLARAVGLLSGRSGAPLSALLDDEVTAGLLVLHELHPDDLPTRVDRALRASGAGSLEIAELDATAGRLTLRQVDDGAHGCGCPSTNAALREQVEASLSCFAPELTTVEIATAERGPSLLQIGIRPGAPAAATEAR</sequence>
<reference evidence="1 2" key="1">
    <citation type="submission" date="2018-06" db="EMBL/GenBank/DDBJ databases">
        <title>Streptacidiphilus pinicola sp. nov., isolated from pine grove soil.</title>
        <authorList>
            <person name="Roh S.G."/>
            <person name="Park S."/>
            <person name="Kim M.-K."/>
            <person name="Yun B.-R."/>
            <person name="Park J."/>
            <person name="Kim M.J."/>
            <person name="Kim Y.S."/>
            <person name="Kim S.B."/>
        </authorList>
    </citation>
    <scope>NUCLEOTIDE SEQUENCE [LARGE SCALE GENOMIC DNA]</scope>
    <source>
        <strain evidence="1 2">MMS16-CNU450</strain>
    </source>
</reference>
<accession>A0A2X0IQ73</accession>